<organism evidence="1 2">
    <name type="scientific">Natronincola peptidivorans</name>
    <dbReference type="NCBI Taxonomy" id="426128"/>
    <lineage>
        <taxon>Bacteria</taxon>
        <taxon>Bacillati</taxon>
        <taxon>Bacillota</taxon>
        <taxon>Clostridia</taxon>
        <taxon>Peptostreptococcales</taxon>
        <taxon>Natronincolaceae</taxon>
        <taxon>Natronincola</taxon>
    </lineage>
</organism>
<evidence type="ECO:0000313" key="2">
    <source>
        <dbReference type="Proteomes" id="UP000199568"/>
    </source>
</evidence>
<keyword evidence="2" id="KW-1185">Reference proteome</keyword>
<dbReference type="Proteomes" id="UP000199568">
    <property type="component" value="Unassembled WGS sequence"/>
</dbReference>
<gene>
    <name evidence="1" type="ORF">SAMN05660297_02950</name>
</gene>
<dbReference type="EMBL" id="FOHU01000016">
    <property type="protein sequence ID" value="SET61872.1"/>
    <property type="molecule type" value="Genomic_DNA"/>
</dbReference>
<sequence length="106" mass="11294">MSAHFVGASCLTTRTLLEGAEKLNFNAPTSYNNALPAPLCYDPNLFDGRQAPPRSIPLGSSSKASAMRDVSAPSKAWHFLQGGSPCWARSNQPPIPSVAPKLVTVR</sequence>
<protein>
    <submittedName>
        <fullName evidence="1">Uncharacterized protein</fullName>
    </submittedName>
</protein>
<proteinExistence type="predicted"/>
<dbReference type="AlphaFoldDB" id="A0A1I0FWB6"/>
<reference evidence="1 2" key="1">
    <citation type="submission" date="2016-10" db="EMBL/GenBank/DDBJ databases">
        <authorList>
            <person name="de Groot N.N."/>
        </authorList>
    </citation>
    <scope>NUCLEOTIDE SEQUENCE [LARGE SCALE GENOMIC DNA]</scope>
    <source>
        <strain evidence="1 2">DSM 18979</strain>
    </source>
</reference>
<accession>A0A1I0FWB6</accession>
<evidence type="ECO:0000313" key="1">
    <source>
        <dbReference type="EMBL" id="SET61872.1"/>
    </source>
</evidence>
<name>A0A1I0FWB6_9FIRM</name>